<reference evidence="3 4" key="1">
    <citation type="submission" date="2019-12" db="EMBL/GenBank/DDBJ databases">
        <title>Maritimibacter sp. nov. sp. isolated from sea sand.</title>
        <authorList>
            <person name="Kim J."/>
            <person name="Jeong S.E."/>
            <person name="Jung H.S."/>
            <person name="Jeon C.O."/>
        </authorList>
    </citation>
    <scope>NUCLEOTIDE SEQUENCE [LARGE SCALE GENOMIC DNA]</scope>
    <source>
        <strain evidence="3 4">DP07</strain>
    </source>
</reference>
<dbReference type="Proteomes" id="UP000467322">
    <property type="component" value="Unassembled WGS sequence"/>
</dbReference>
<feature type="region of interest" description="Disordered" evidence="1">
    <location>
        <begin position="1"/>
        <end position="22"/>
    </location>
</feature>
<evidence type="ECO:0000256" key="1">
    <source>
        <dbReference type="SAM" id="MobiDB-lite"/>
    </source>
</evidence>
<dbReference type="AlphaFoldDB" id="A0A845MAC0"/>
<evidence type="ECO:0000259" key="2">
    <source>
        <dbReference type="Pfam" id="PF09836"/>
    </source>
</evidence>
<dbReference type="Pfam" id="PF09836">
    <property type="entry name" value="DUF2063"/>
    <property type="match status" value="1"/>
</dbReference>
<evidence type="ECO:0000313" key="3">
    <source>
        <dbReference type="EMBL" id="MZR14154.1"/>
    </source>
</evidence>
<evidence type="ECO:0000313" key="4">
    <source>
        <dbReference type="Proteomes" id="UP000467322"/>
    </source>
</evidence>
<dbReference type="Gene3D" id="1.10.150.690">
    <property type="entry name" value="DUF2063"/>
    <property type="match status" value="1"/>
</dbReference>
<gene>
    <name evidence="3" type="ORF">GQE99_14115</name>
</gene>
<name>A0A845MAC0_9RHOB</name>
<proteinExistence type="predicted"/>
<organism evidence="3 4">
    <name type="scientific">Maritimibacter harenae</name>
    <dbReference type="NCBI Taxonomy" id="2606218"/>
    <lineage>
        <taxon>Bacteria</taxon>
        <taxon>Pseudomonadati</taxon>
        <taxon>Pseudomonadota</taxon>
        <taxon>Alphaproteobacteria</taxon>
        <taxon>Rhodobacterales</taxon>
        <taxon>Roseobacteraceae</taxon>
        <taxon>Maritimibacter</taxon>
    </lineage>
</organism>
<sequence>MTFADALLDPDRTPSGLRGPTGAQAGRRFDVYRNNVMASLVQAMRDGFPVTQRLVGEDFFAALAAAFVRAHPPDSPVLATYGAAFPAFIADFPPAAGLPYLADTARLEFALRRAYHAADTPPLAPEALDRPDIHHARLTLAPAVTVLRSPYPIHAIWRANVDPSAPRPAAGAQSVLVTRPDWDPLAEPIPEAEALFLTALATRSLGEAAAAAPDLDLPAALARLIGRKALVHLEVPA</sequence>
<dbReference type="RefSeq" id="WP_161352272.1">
    <property type="nucleotide sequence ID" value="NZ_WTUX01000017.1"/>
</dbReference>
<keyword evidence="4" id="KW-1185">Reference proteome</keyword>
<accession>A0A845MAC0</accession>
<protein>
    <submittedName>
        <fullName evidence="3">DUF2063 domain-containing protein</fullName>
    </submittedName>
</protein>
<dbReference type="EMBL" id="WTUX01000017">
    <property type="protein sequence ID" value="MZR14154.1"/>
    <property type="molecule type" value="Genomic_DNA"/>
</dbReference>
<feature type="domain" description="Putative DNA-binding" evidence="2">
    <location>
        <begin position="2"/>
        <end position="89"/>
    </location>
</feature>
<dbReference type="InterPro" id="IPR044922">
    <property type="entry name" value="DUF2063_N_sf"/>
</dbReference>
<comment type="caution">
    <text evidence="3">The sequence shown here is derived from an EMBL/GenBank/DDBJ whole genome shotgun (WGS) entry which is preliminary data.</text>
</comment>
<dbReference type="InterPro" id="IPR018640">
    <property type="entry name" value="DUF2063"/>
</dbReference>